<dbReference type="InterPro" id="IPR058533">
    <property type="entry name" value="Cation_efflux_TM"/>
</dbReference>
<reference evidence="8 9" key="1">
    <citation type="submission" date="2017-09" db="EMBL/GenBank/DDBJ databases">
        <title>Sphingomonas panjinensis sp.nov., isolated from oil-contaminated soil.</title>
        <authorList>
            <person name="Wang L."/>
            <person name="Chen L."/>
        </authorList>
    </citation>
    <scope>NUCLEOTIDE SEQUENCE [LARGE SCALE GENOMIC DNA]</scope>
    <source>
        <strain evidence="8 9">FW-11</strain>
    </source>
</reference>
<evidence type="ECO:0000313" key="9">
    <source>
        <dbReference type="Proteomes" id="UP000244162"/>
    </source>
</evidence>
<feature type="transmembrane region" description="Helical" evidence="6">
    <location>
        <begin position="58"/>
        <end position="78"/>
    </location>
</feature>
<dbReference type="OrthoDB" id="9799649at2"/>
<comment type="subcellular location">
    <subcellularLocation>
        <location evidence="1">Membrane</location>
        <topology evidence="1">Multi-pass membrane protein</topology>
    </subcellularLocation>
</comment>
<keyword evidence="3" id="KW-0813">Transport</keyword>
<evidence type="ECO:0000256" key="6">
    <source>
        <dbReference type="SAM" id="Phobius"/>
    </source>
</evidence>
<name>A0A2T5FWD2_9SPHN</name>
<evidence type="ECO:0000256" key="5">
    <source>
        <dbReference type="ARBA" id="ARBA00023136"/>
    </source>
</evidence>
<feature type="transmembrane region" description="Helical" evidence="6">
    <location>
        <begin position="178"/>
        <end position="196"/>
    </location>
</feature>
<dbReference type="GO" id="GO:0005385">
    <property type="term" value="F:zinc ion transmembrane transporter activity"/>
    <property type="evidence" value="ECO:0007669"/>
    <property type="project" value="TreeGrafter"/>
</dbReference>
<keyword evidence="4 6" id="KW-1133">Transmembrane helix</keyword>
<dbReference type="PANTHER" id="PTHR11562:SF17">
    <property type="entry name" value="RE54080P-RELATED"/>
    <property type="match status" value="1"/>
</dbReference>
<evidence type="ECO:0000256" key="3">
    <source>
        <dbReference type="ARBA" id="ARBA00022906"/>
    </source>
</evidence>
<dbReference type="Gene3D" id="1.20.1510.10">
    <property type="entry name" value="Cation efflux protein transmembrane domain"/>
    <property type="match status" value="1"/>
</dbReference>
<accession>A0A2T5FWD2</accession>
<evidence type="ECO:0000259" key="7">
    <source>
        <dbReference type="Pfam" id="PF01545"/>
    </source>
</evidence>
<dbReference type="InterPro" id="IPR027469">
    <property type="entry name" value="Cation_efflux_TMD_sf"/>
</dbReference>
<proteinExistence type="predicted"/>
<gene>
    <name evidence="8" type="ORF">CLG96_13180</name>
</gene>
<evidence type="ECO:0000256" key="1">
    <source>
        <dbReference type="ARBA" id="ARBA00004141"/>
    </source>
</evidence>
<keyword evidence="3" id="KW-0862">Zinc</keyword>
<protein>
    <submittedName>
        <fullName evidence="8">Cation transporter</fullName>
    </submittedName>
</protein>
<dbReference type="AlphaFoldDB" id="A0A2T5FWD2"/>
<comment type="caution">
    <text evidence="8">The sequence shown here is derived from an EMBL/GenBank/DDBJ whole genome shotgun (WGS) entry which is preliminary data.</text>
</comment>
<dbReference type="Proteomes" id="UP000244162">
    <property type="component" value="Unassembled WGS sequence"/>
</dbReference>
<dbReference type="Pfam" id="PF01545">
    <property type="entry name" value="Cation_efflux"/>
    <property type="match status" value="1"/>
</dbReference>
<evidence type="ECO:0000256" key="2">
    <source>
        <dbReference type="ARBA" id="ARBA00022692"/>
    </source>
</evidence>
<dbReference type="RefSeq" id="WP_107968434.1">
    <property type="nucleotide sequence ID" value="NZ_NWBU01000010.1"/>
</dbReference>
<keyword evidence="2 6" id="KW-0812">Transmembrane</keyword>
<keyword evidence="3" id="KW-0864">Zinc transport</keyword>
<feature type="domain" description="Cation efflux protein transmembrane" evidence="7">
    <location>
        <begin position="25"/>
        <end position="199"/>
    </location>
</feature>
<feature type="transmembrane region" description="Helical" evidence="6">
    <location>
        <begin position="155"/>
        <end position="172"/>
    </location>
</feature>
<evidence type="ECO:0000313" key="8">
    <source>
        <dbReference type="EMBL" id="PTQ10086.1"/>
    </source>
</evidence>
<dbReference type="GO" id="GO:0005886">
    <property type="term" value="C:plasma membrane"/>
    <property type="evidence" value="ECO:0007669"/>
    <property type="project" value="TreeGrafter"/>
</dbReference>
<feature type="transmembrane region" description="Helical" evidence="6">
    <location>
        <begin position="90"/>
        <end position="108"/>
    </location>
</feature>
<dbReference type="SUPFAM" id="SSF161111">
    <property type="entry name" value="Cation efflux protein transmembrane domain-like"/>
    <property type="match status" value="1"/>
</dbReference>
<organism evidence="8 9">
    <name type="scientific">Sphingomonas oleivorans</name>
    <dbReference type="NCBI Taxonomy" id="1735121"/>
    <lineage>
        <taxon>Bacteria</taxon>
        <taxon>Pseudomonadati</taxon>
        <taxon>Pseudomonadota</taxon>
        <taxon>Alphaproteobacteria</taxon>
        <taxon>Sphingomonadales</taxon>
        <taxon>Sphingomonadaceae</taxon>
        <taxon>Sphingomonas</taxon>
    </lineage>
</organism>
<dbReference type="InterPro" id="IPR050681">
    <property type="entry name" value="CDF/SLC30A"/>
</dbReference>
<keyword evidence="3" id="KW-0406">Ion transport</keyword>
<feature type="transmembrane region" description="Helical" evidence="6">
    <location>
        <begin position="114"/>
        <end position="135"/>
    </location>
</feature>
<keyword evidence="5 6" id="KW-0472">Membrane</keyword>
<sequence length="217" mass="23023">MADECCARACGNRGTLNNPRWRNVLWIALGLNVAMFLIESIAGIAAHSRSLQADALDFLGDAANYAISLGVAGMALAWRARTALLKGLTILAFGLGVLAWAVWGLIHGSTPDPVAMGMVGAIALLVNVAVALMLFRYRTGDANMRSVWICSRNDAINNLLVIGAGVAGFWTENGIPDLLVALVMALLGIGGGWQIVRQAQGELREARIEAYAQKFCG</sequence>
<dbReference type="EMBL" id="NWBU01000010">
    <property type="protein sequence ID" value="PTQ10086.1"/>
    <property type="molecule type" value="Genomic_DNA"/>
</dbReference>
<dbReference type="PANTHER" id="PTHR11562">
    <property type="entry name" value="CATION EFFLUX PROTEIN/ ZINC TRANSPORTER"/>
    <property type="match status" value="1"/>
</dbReference>
<evidence type="ECO:0000256" key="4">
    <source>
        <dbReference type="ARBA" id="ARBA00022989"/>
    </source>
</evidence>
<feature type="transmembrane region" description="Helical" evidence="6">
    <location>
        <begin position="23"/>
        <end position="46"/>
    </location>
</feature>
<keyword evidence="9" id="KW-1185">Reference proteome</keyword>